<sequence>MIGQIADTMKKNLALRLSAAPYLTVLIDGDSDISNIECEIVYVRLLENGKPTNILVGQQTLEHSHALGVLNATKAAFDAVDCPGNEWMKNCVAFGADGASDNMGIRNGVIAHLQSEAGSHVIPIHCMPHRLELAILNLQKKEAKVAVVYDLLHLIWNTYHMSGKLKRELYALGELLGVNMCSPSGVKGTRWIPHIHRALKVFLRHGPGKDLASDHDQYSVVLQHMEQVAASQSNSAEVQGRAKKIKKEMETTLFCVFSHFLCDLFEELATLSLTLQRNDLILPQATTILKTTVTSLEALKTKTKPGGLLEKIQTAFAQQQGDEMRFQGMTLKGDVISLTHPQLNSHVEAVVNISVDAIKARFGGLVKDDAIHTTLDCFRVLNPDTWPEEPANLLTFGDDSVEELLRHFEKPLTG</sequence>
<evidence type="ECO:0000313" key="2">
    <source>
        <dbReference type="Proteomes" id="UP001174136"/>
    </source>
</evidence>
<dbReference type="EMBL" id="JAOPHQ010000002">
    <property type="protein sequence ID" value="KAK0156564.1"/>
    <property type="molecule type" value="Genomic_DNA"/>
</dbReference>
<accession>A0AA47NE03</accession>
<name>A0AA47NE03_MERPO</name>
<keyword evidence="2" id="KW-1185">Reference proteome</keyword>
<dbReference type="AlphaFoldDB" id="A0AA47NE03"/>
<reference evidence="1" key="1">
    <citation type="journal article" date="2023" name="Front. Mar. Sci.">
        <title>A new Merluccius polli reference genome to investigate the effects of global change in West African waters.</title>
        <authorList>
            <person name="Mateo J.L."/>
            <person name="Blanco-Fernandez C."/>
            <person name="Garcia-Vazquez E."/>
            <person name="Machado-Schiaffino G."/>
        </authorList>
    </citation>
    <scope>NUCLEOTIDE SEQUENCE</scope>
    <source>
        <strain evidence="1">C29</strain>
        <tissue evidence="1">Fin</tissue>
    </source>
</reference>
<dbReference type="PANTHER" id="PTHR46880">
    <property type="entry name" value="RAS-ASSOCIATING DOMAIN-CONTAINING PROTEIN"/>
    <property type="match status" value="1"/>
</dbReference>
<gene>
    <name evidence="1" type="primary">ZNF862_0</name>
    <name evidence="1" type="ORF">N1851_000142</name>
</gene>
<evidence type="ECO:0000313" key="1">
    <source>
        <dbReference type="EMBL" id="KAK0156564.1"/>
    </source>
</evidence>
<dbReference type="Proteomes" id="UP001174136">
    <property type="component" value="Unassembled WGS sequence"/>
</dbReference>
<comment type="caution">
    <text evidence="1">The sequence shown here is derived from an EMBL/GenBank/DDBJ whole genome shotgun (WGS) entry which is preliminary data.</text>
</comment>
<dbReference type="PANTHER" id="PTHR46880:SF5">
    <property type="entry name" value="DUF4371 DOMAIN-CONTAINING PROTEIN"/>
    <property type="match status" value="1"/>
</dbReference>
<organism evidence="1 2">
    <name type="scientific">Merluccius polli</name>
    <name type="common">Benguela hake</name>
    <name type="synonym">Merluccius cadenati</name>
    <dbReference type="NCBI Taxonomy" id="89951"/>
    <lineage>
        <taxon>Eukaryota</taxon>
        <taxon>Metazoa</taxon>
        <taxon>Chordata</taxon>
        <taxon>Craniata</taxon>
        <taxon>Vertebrata</taxon>
        <taxon>Euteleostomi</taxon>
        <taxon>Actinopterygii</taxon>
        <taxon>Neopterygii</taxon>
        <taxon>Teleostei</taxon>
        <taxon>Neoteleostei</taxon>
        <taxon>Acanthomorphata</taxon>
        <taxon>Zeiogadaria</taxon>
        <taxon>Gadariae</taxon>
        <taxon>Gadiformes</taxon>
        <taxon>Gadoidei</taxon>
        <taxon>Merlucciidae</taxon>
        <taxon>Merluccius</taxon>
    </lineage>
</organism>
<protein>
    <submittedName>
        <fullName evidence="1">Zinc finger protein 862</fullName>
    </submittedName>
</protein>
<proteinExistence type="predicted"/>